<keyword evidence="2" id="KW-1133">Transmembrane helix</keyword>
<feature type="transmembrane region" description="Helical" evidence="2">
    <location>
        <begin position="20"/>
        <end position="40"/>
    </location>
</feature>
<evidence type="ECO:0008006" key="5">
    <source>
        <dbReference type="Google" id="ProtNLM"/>
    </source>
</evidence>
<evidence type="ECO:0000313" key="4">
    <source>
        <dbReference type="Proteomes" id="UP000011116"/>
    </source>
</evidence>
<dbReference type="EnsemblPlants" id="HORVU.MOREX.r3.5HG0473660.1">
    <property type="protein sequence ID" value="HORVU.MOREX.r3.5HG0473660.1"/>
    <property type="gene ID" value="HORVU.MOREX.r3.5HG0473660"/>
</dbReference>
<keyword evidence="4" id="KW-1185">Reference proteome</keyword>
<dbReference type="InterPro" id="IPR002528">
    <property type="entry name" value="MATE_fam"/>
</dbReference>
<feature type="transmembrane region" description="Helical" evidence="2">
    <location>
        <begin position="52"/>
        <end position="72"/>
    </location>
</feature>
<proteinExistence type="inferred from homology"/>
<evidence type="ECO:0000313" key="3">
    <source>
        <dbReference type="EnsemblPlants" id="HORVU.MOREX.r3.5HG0473660.1"/>
    </source>
</evidence>
<comment type="similarity">
    <text evidence="1">Belongs to the multi antimicrobial extrusion (MATE) (TC 2.A.66.1) family.</text>
</comment>
<dbReference type="GO" id="GO:0015297">
    <property type="term" value="F:antiporter activity"/>
    <property type="evidence" value="ECO:0007669"/>
    <property type="project" value="InterPro"/>
</dbReference>
<keyword evidence="2" id="KW-0472">Membrane</keyword>
<dbReference type="AlphaFoldDB" id="A0A8I6Y0N6"/>
<organism evidence="3 4">
    <name type="scientific">Hordeum vulgare subsp. vulgare</name>
    <name type="common">Domesticated barley</name>
    <dbReference type="NCBI Taxonomy" id="112509"/>
    <lineage>
        <taxon>Eukaryota</taxon>
        <taxon>Viridiplantae</taxon>
        <taxon>Streptophyta</taxon>
        <taxon>Embryophyta</taxon>
        <taxon>Tracheophyta</taxon>
        <taxon>Spermatophyta</taxon>
        <taxon>Magnoliopsida</taxon>
        <taxon>Liliopsida</taxon>
        <taxon>Poales</taxon>
        <taxon>Poaceae</taxon>
        <taxon>BOP clade</taxon>
        <taxon>Pooideae</taxon>
        <taxon>Triticodae</taxon>
        <taxon>Triticeae</taxon>
        <taxon>Hordeinae</taxon>
        <taxon>Hordeum</taxon>
    </lineage>
</organism>
<reference evidence="4" key="1">
    <citation type="journal article" date="2012" name="Nature">
        <title>A physical, genetic and functional sequence assembly of the barley genome.</title>
        <authorList>
            <consortium name="The International Barley Genome Sequencing Consortium"/>
            <person name="Mayer K.F."/>
            <person name="Waugh R."/>
            <person name="Brown J.W."/>
            <person name="Schulman A."/>
            <person name="Langridge P."/>
            <person name="Platzer M."/>
            <person name="Fincher G.B."/>
            <person name="Muehlbauer G.J."/>
            <person name="Sato K."/>
            <person name="Close T.J."/>
            <person name="Wise R.P."/>
            <person name="Stein N."/>
        </authorList>
    </citation>
    <scope>NUCLEOTIDE SEQUENCE [LARGE SCALE GENOMIC DNA]</scope>
    <source>
        <strain evidence="4">cv. Morex</strain>
    </source>
</reference>
<evidence type="ECO:0000256" key="2">
    <source>
        <dbReference type="SAM" id="Phobius"/>
    </source>
</evidence>
<name>A0A8I6Y0N6_HORVV</name>
<reference evidence="3" key="2">
    <citation type="submission" date="2020-10" db="EMBL/GenBank/DDBJ databases">
        <authorList>
            <person name="Scholz U."/>
            <person name="Mascher M."/>
            <person name="Fiebig A."/>
        </authorList>
    </citation>
    <scope>NUCLEOTIDE SEQUENCE [LARGE SCALE GENOMIC DNA]</scope>
    <source>
        <strain evidence="3">cv. Morex</strain>
    </source>
</reference>
<keyword evidence="2" id="KW-0812">Transmembrane</keyword>
<dbReference type="Proteomes" id="UP000011116">
    <property type="component" value="Chromosome 5H"/>
</dbReference>
<dbReference type="PANTHER" id="PTHR11206">
    <property type="entry name" value="MULTIDRUG RESISTANCE PROTEIN"/>
    <property type="match status" value="1"/>
</dbReference>
<sequence length="172" mass="18927">MEAFAFKELRQFAELAVPSTMMVCLEWWSFDLLVLLSGLFPNPKLETSVLSICLNTGALMFTVSSGLCAAISTRVSNELGAGRPQVARLATIVVICMALFAGSVISITMILLRKSWGYMYSNEEEVVTYIARMIPVLGVSFFIDGIHTSLSGTSRVFTTIWNLVQLSPAPRY</sequence>
<accession>A0A8I6Y0N6</accession>
<dbReference type="Gramene" id="HORVU.MOREX.r3.5HG0473660.1">
    <property type="protein sequence ID" value="HORVU.MOREX.r3.5HG0473660.1"/>
    <property type="gene ID" value="HORVU.MOREX.r3.5HG0473660"/>
</dbReference>
<evidence type="ECO:0000256" key="1">
    <source>
        <dbReference type="ARBA" id="ARBA00010199"/>
    </source>
</evidence>
<reference evidence="3" key="3">
    <citation type="submission" date="2022-01" db="UniProtKB">
        <authorList>
            <consortium name="EnsemblPlants"/>
        </authorList>
    </citation>
    <scope>IDENTIFICATION</scope>
    <source>
        <strain evidence="3">subsp. vulgare</strain>
    </source>
</reference>
<protein>
    <recommendedName>
        <fullName evidence="5">Protein DETOXIFICATION</fullName>
    </recommendedName>
</protein>
<dbReference type="GO" id="GO:0016020">
    <property type="term" value="C:membrane"/>
    <property type="evidence" value="ECO:0007669"/>
    <property type="project" value="InterPro"/>
</dbReference>
<dbReference type="GO" id="GO:0042910">
    <property type="term" value="F:xenobiotic transmembrane transporter activity"/>
    <property type="evidence" value="ECO:0007669"/>
    <property type="project" value="InterPro"/>
</dbReference>
<dbReference type="Pfam" id="PF01554">
    <property type="entry name" value="MatE"/>
    <property type="match status" value="1"/>
</dbReference>
<dbReference type="SMR" id="A0A8I6Y0N6"/>
<feature type="transmembrane region" description="Helical" evidence="2">
    <location>
        <begin position="92"/>
        <end position="112"/>
    </location>
</feature>